<dbReference type="Gene3D" id="3.40.50.300">
    <property type="entry name" value="P-loop containing nucleotide triphosphate hydrolases"/>
    <property type="match status" value="1"/>
</dbReference>
<evidence type="ECO:0000256" key="6">
    <source>
        <dbReference type="ARBA" id="ARBA00022777"/>
    </source>
</evidence>
<dbReference type="EMBL" id="FUZV01000002">
    <property type="protein sequence ID" value="SKC77407.1"/>
    <property type="molecule type" value="Genomic_DNA"/>
</dbReference>
<dbReference type="GO" id="GO:0046316">
    <property type="term" value="F:gluconokinase activity"/>
    <property type="evidence" value="ECO:0007669"/>
    <property type="project" value="UniProtKB-EC"/>
</dbReference>
<evidence type="ECO:0000256" key="8">
    <source>
        <dbReference type="ARBA" id="ARBA00048090"/>
    </source>
</evidence>
<evidence type="ECO:0000313" key="10">
    <source>
        <dbReference type="EMBL" id="SKC77407.1"/>
    </source>
</evidence>
<name>A0A1T5LN32_9GAMM</name>
<dbReference type="Proteomes" id="UP000190341">
    <property type="component" value="Unassembled WGS sequence"/>
</dbReference>
<evidence type="ECO:0000256" key="1">
    <source>
        <dbReference type="ARBA" id="ARBA00004761"/>
    </source>
</evidence>
<sequence>MPALIILGVSGSGKTTVARGLADHYGYDFLDADDFHSIEAKAQMASGIPLTDAQREPWVATLAKALQDSERQGRSSVLAFSGLRAAHRQTVRDSGVPMRFIFLHAAPEQVAARLKQRSGHFMPANLLASQYEALQLPDGEADVLSVEVDGHPAQVLARAISALAARAS</sequence>
<dbReference type="RefSeq" id="WP_079725112.1">
    <property type="nucleotide sequence ID" value="NZ_BMCL01000001.1"/>
</dbReference>
<dbReference type="Pfam" id="PF13671">
    <property type="entry name" value="AAA_33"/>
    <property type="match status" value="1"/>
</dbReference>
<dbReference type="STRING" id="428993.SAMN06296058_2793"/>
<dbReference type="AlphaFoldDB" id="A0A1T5LN32"/>
<reference evidence="10 11" key="1">
    <citation type="submission" date="2017-02" db="EMBL/GenBank/DDBJ databases">
        <authorList>
            <person name="Peterson S.W."/>
        </authorList>
    </citation>
    <scope>NUCLEOTIDE SEQUENCE [LARGE SCALE GENOMIC DNA]</scope>
    <source>
        <strain evidence="10 11">P15</strain>
    </source>
</reference>
<evidence type="ECO:0000256" key="4">
    <source>
        <dbReference type="ARBA" id="ARBA00022679"/>
    </source>
</evidence>
<organism evidence="10 11">
    <name type="scientific">Pseudoxanthomonas indica</name>
    <dbReference type="NCBI Taxonomy" id="428993"/>
    <lineage>
        <taxon>Bacteria</taxon>
        <taxon>Pseudomonadati</taxon>
        <taxon>Pseudomonadota</taxon>
        <taxon>Gammaproteobacteria</taxon>
        <taxon>Lysobacterales</taxon>
        <taxon>Lysobacteraceae</taxon>
        <taxon>Pseudoxanthomonas</taxon>
    </lineage>
</organism>
<accession>A0A1T5LN32</accession>
<dbReference type="GO" id="GO:0005975">
    <property type="term" value="P:carbohydrate metabolic process"/>
    <property type="evidence" value="ECO:0007669"/>
    <property type="project" value="InterPro"/>
</dbReference>
<dbReference type="CDD" id="cd02021">
    <property type="entry name" value="GntK"/>
    <property type="match status" value="1"/>
</dbReference>
<evidence type="ECO:0000256" key="7">
    <source>
        <dbReference type="ARBA" id="ARBA00022840"/>
    </source>
</evidence>
<dbReference type="NCBIfam" id="TIGR01313">
    <property type="entry name" value="therm_gnt_kin"/>
    <property type="match status" value="1"/>
</dbReference>
<dbReference type="PANTHER" id="PTHR43442">
    <property type="entry name" value="GLUCONOKINASE-RELATED"/>
    <property type="match status" value="1"/>
</dbReference>
<dbReference type="InterPro" id="IPR027417">
    <property type="entry name" value="P-loop_NTPase"/>
</dbReference>
<keyword evidence="6 9" id="KW-0418">Kinase</keyword>
<keyword evidence="11" id="KW-1185">Reference proteome</keyword>
<comment type="catalytic activity">
    <reaction evidence="8 9">
        <text>D-gluconate + ATP = 6-phospho-D-gluconate + ADP + H(+)</text>
        <dbReference type="Rhea" id="RHEA:19433"/>
        <dbReference type="ChEBI" id="CHEBI:15378"/>
        <dbReference type="ChEBI" id="CHEBI:18391"/>
        <dbReference type="ChEBI" id="CHEBI:30616"/>
        <dbReference type="ChEBI" id="CHEBI:58759"/>
        <dbReference type="ChEBI" id="CHEBI:456216"/>
        <dbReference type="EC" id="2.7.1.12"/>
    </reaction>
</comment>
<dbReference type="InterPro" id="IPR006001">
    <property type="entry name" value="Therm_gnt_kin"/>
</dbReference>
<dbReference type="PANTHER" id="PTHR43442:SF3">
    <property type="entry name" value="GLUCONOKINASE-RELATED"/>
    <property type="match status" value="1"/>
</dbReference>
<comment type="similarity">
    <text evidence="2 9">Belongs to the gluconokinase GntK/GntV family.</text>
</comment>
<dbReference type="OrthoDB" id="9795716at2"/>
<evidence type="ECO:0000313" key="11">
    <source>
        <dbReference type="Proteomes" id="UP000190341"/>
    </source>
</evidence>
<keyword evidence="4 9" id="KW-0808">Transferase</keyword>
<dbReference type="GO" id="GO:0005524">
    <property type="term" value="F:ATP binding"/>
    <property type="evidence" value="ECO:0007669"/>
    <property type="project" value="UniProtKB-KW"/>
</dbReference>
<dbReference type="GO" id="GO:0005737">
    <property type="term" value="C:cytoplasm"/>
    <property type="evidence" value="ECO:0007669"/>
    <property type="project" value="TreeGrafter"/>
</dbReference>
<evidence type="ECO:0000256" key="2">
    <source>
        <dbReference type="ARBA" id="ARBA00008420"/>
    </source>
</evidence>
<dbReference type="SUPFAM" id="SSF52540">
    <property type="entry name" value="P-loop containing nucleoside triphosphate hydrolases"/>
    <property type="match status" value="1"/>
</dbReference>
<evidence type="ECO:0000256" key="9">
    <source>
        <dbReference type="RuleBase" id="RU363066"/>
    </source>
</evidence>
<keyword evidence="7 9" id="KW-0067">ATP-binding</keyword>
<keyword evidence="5 9" id="KW-0547">Nucleotide-binding</keyword>
<comment type="pathway">
    <text evidence="1">Carbohydrate acid metabolism.</text>
</comment>
<protein>
    <recommendedName>
        <fullName evidence="3 9">Gluconokinase</fullName>
        <ecNumber evidence="3 9">2.7.1.12</ecNumber>
    </recommendedName>
</protein>
<gene>
    <name evidence="10" type="ORF">SAMN06296058_2793</name>
</gene>
<dbReference type="EC" id="2.7.1.12" evidence="3 9"/>
<proteinExistence type="inferred from homology"/>
<evidence type="ECO:0000256" key="3">
    <source>
        <dbReference type="ARBA" id="ARBA00012054"/>
    </source>
</evidence>
<evidence type="ECO:0000256" key="5">
    <source>
        <dbReference type="ARBA" id="ARBA00022741"/>
    </source>
</evidence>